<proteinExistence type="predicted"/>
<feature type="region of interest" description="Disordered" evidence="1">
    <location>
        <begin position="53"/>
        <end position="76"/>
    </location>
</feature>
<reference evidence="2 3" key="1">
    <citation type="submission" date="2015-12" db="EMBL/GenBank/DDBJ databases">
        <title>Phylogenomics in the description of a new species in the Pseudomonas syringae group.</title>
        <authorList>
            <person name="Busquets A."/>
            <person name="Gomila M."/>
            <person name="Beiki F."/>
            <person name="Rahimian H."/>
            <person name="Mulet M."/>
            <person name="Sanchez D."/>
            <person name="Garcia-Valdes E."/>
            <person name="Lalucat J."/>
        </authorList>
    </citation>
    <scope>NUCLEOTIDE SEQUENCE [LARGE SCALE GENOMIC DNA]</scope>
    <source>
        <strain evidence="2 3">S25</strain>
    </source>
</reference>
<name>A0ABS9ZQ13_9PSED</name>
<evidence type="ECO:0000256" key="1">
    <source>
        <dbReference type="SAM" id="MobiDB-lite"/>
    </source>
</evidence>
<protein>
    <submittedName>
        <fullName evidence="2">Uncharacterized protein</fullName>
    </submittedName>
</protein>
<organism evidence="2 3">
    <name type="scientific">Pseudomonas maioricensis</name>
    <dbReference type="NCBI Taxonomy" id="1766623"/>
    <lineage>
        <taxon>Bacteria</taxon>
        <taxon>Pseudomonadati</taxon>
        <taxon>Pseudomonadota</taxon>
        <taxon>Gammaproteobacteria</taxon>
        <taxon>Pseudomonadales</taxon>
        <taxon>Pseudomonadaceae</taxon>
        <taxon>Pseudomonas</taxon>
    </lineage>
</organism>
<keyword evidence="3" id="KW-1185">Reference proteome</keyword>
<gene>
    <name evidence="2" type="ORF">AUC61_23815</name>
</gene>
<evidence type="ECO:0000313" key="2">
    <source>
        <dbReference type="EMBL" id="MCI8212562.1"/>
    </source>
</evidence>
<dbReference type="EMBL" id="LOHG01000024">
    <property type="protein sequence ID" value="MCI8212562.1"/>
    <property type="molecule type" value="Genomic_DNA"/>
</dbReference>
<sequence length="76" mass="8118">MTTPEIPAARPDTLTLEVSVDQWARESGVSPARIKNGLARLRLHGYLKRVPSAADQASGELGAPGNVRPFLPGRAE</sequence>
<dbReference type="RefSeq" id="WP_243248664.1">
    <property type="nucleotide sequence ID" value="NZ_LOHG01000024.1"/>
</dbReference>
<dbReference type="Proteomes" id="UP001320513">
    <property type="component" value="Unassembled WGS sequence"/>
</dbReference>
<evidence type="ECO:0000313" key="3">
    <source>
        <dbReference type="Proteomes" id="UP001320513"/>
    </source>
</evidence>
<accession>A0ABS9ZQ13</accession>
<comment type="caution">
    <text evidence="2">The sequence shown here is derived from an EMBL/GenBank/DDBJ whole genome shotgun (WGS) entry which is preliminary data.</text>
</comment>